<feature type="transmembrane region" description="Helical" evidence="2">
    <location>
        <begin position="29"/>
        <end position="50"/>
    </location>
</feature>
<keyword evidence="1" id="KW-0175">Coiled coil</keyword>
<keyword evidence="2" id="KW-0812">Transmembrane</keyword>
<dbReference type="Proteomes" id="UP000309952">
    <property type="component" value="Chromosome"/>
</dbReference>
<name>A0A4P1KG48_9CAUL</name>
<keyword evidence="2" id="KW-1133">Transmembrane helix</keyword>
<dbReference type="PANTHER" id="PTHR32309">
    <property type="entry name" value="TYROSINE-PROTEIN KINASE"/>
    <property type="match status" value="1"/>
</dbReference>
<keyword evidence="4" id="KW-1185">Reference proteome</keyword>
<protein>
    <submittedName>
        <fullName evidence="3">Vi polysaccharide export inner membrane protein VexD</fullName>
    </submittedName>
</protein>
<organism evidence="3 4">
    <name type="scientific">Brevundimonas vancanneytii</name>
    <dbReference type="NCBI Taxonomy" id="1325724"/>
    <lineage>
        <taxon>Bacteria</taxon>
        <taxon>Pseudomonadati</taxon>
        <taxon>Pseudomonadota</taxon>
        <taxon>Alphaproteobacteria</taxon>
        <taxon>Caulobacterales</taxon>
        <taxon>Caulobacteraceae</taxon>
        <taxon>Brevundimonas</taxon>
    </lineage>
</organism>
<evidence type="ECO:0000256" key="2">
    <source>
        <dbReference type="SAM" id="Phobius"/>
    </source>
</evidence>
<dbReference type="GO" id="GO:0005886">
    <property type="term" value="C:plasma membrane"/>
    <property type="evidence" value="ECO:0007669"/>
    <property type="project" value="TreeGrafter"/>
</dbReference>
<dbReference type="RefSeq" id="WP_138141975.1">
    <property type="nucleotide sequence ID" value="NZ_LR588407.1"/>
</dbReference>
<gene>
    <name evidence="3" type="ORF">NCTC9239_02802</name>
</gene>
<dbReference type="PANTHER" id="PTHR32309:SF13">
    <property type="entry name" value="FERRIC ENTEROBACTIN TRANSPORT PROTEIN FEPE"/>
    <property type="match status" value="1"/>
</dbReference>
<dbReference type="InterPro" id="IPR050445">
    <property type="entry name" value="Bact_polysacc_biosynth/exp"/>
</dbReference>
<dbReference type="GO" id="GO:0004713">
    <property type="term" value="F:protein tyrosine kinase activity"/>
    <property type="evidence" value="ECO:0007669"/>
    <property type="project" value="TreeGrafter"/>
</dbReference>
<reference evidence="3 4" key="1">
    <citation type="submission" date="2019-04" db="EMBL/GenBank/DDBJ databases">
        <authorList>
            <consortium name="Pathogen Informatics"/>
        </authorList>
    </citation>
    <scope>NUCLEOTIDE SEQUENCE [LARGE SCALE GENOMIC DNA]</scope>
    <source>
        <strain evidence="3 4">NCTC9239</strain>
    </source>
</reference>
<evidence type="ECO:0000313" key="4">
    <source>
        <dbReference type="Proteomes" id="UP000309952"/>
    </source>
</evidence>
<sequence length="387" mass="42457">MAEQKISYVGPLNAIEGPKKKPKDIWKRIPLGFVLVVALPTLIAAVYYLLIAAPLYVSEARFVVRSANVGQPSAVGLALQGVGFSTGMNDAFAVHEYMSSRDGLEELQKQFDVNKVFARPGSDFIARYPRPWETRSEESLYKAFKRFMTVGYDAGTGISTLRVEAFDPKDAQNVNKALLASGETLINRLNERASANAVRDAKAALERAQTEVAASQQALTALRNNAQFIDPRLAAAESSGVINGLLVTIAQLRAERTQIAAEAPSSPQLPILNNRIAAYERQVAEARAKMAGDASSLATKIGPFEELTLRREIADKQLAQATAALLSAEQEARRQKLYLERIVEPSLPDKASEPRRWRSILTVLASALLLYGVGWLIWAGIREHRQD</sequence>
<feature type="coiled-coil region" evidence="1">
    <location>
        <begin position="198"/>
        <end position="225"/>
    </location>
</feature>
<dbReference type="AlphaFoldDB" id="A0A4P1KG48"/>
<feature type="coiled-coil region" evidence="1">
    <location>
        <begin position="269"/>
        <end position="331"/>
    </location>
</feature>
<keyword evidence="2" id="KW-0472">Membrane</keyword>
<proteinExistence type="predicted"/>
<evidence type="ECO:0000256" key="1">
    <source>
        <dbReference type="SAM" id="Coils"/>
    </source>
</evidence>
<feature type="transmembrane region" description="Helical" evidence="2">
    <location>
        <begin position="360"/>
        <end position="381"/>
    </location>
</feature>
<evidence type="ECO:0000313" key="3">
    <source>
        <dbReference type="EMBL" id="VTO18523.1"/>
    </source>
</evidence>
<dbReference type="EMBL" id="LR588407">
    <property type="protein sequence ID" value="VTO18523.1"/>
    <property type="molecule type" value="Genomic_DNA"/>
</dbReference>
<accession>A0A4P1KG48</accession>
<dbReference type="KEGG" id="bvy:NCTC9239_02802"/>